<dbReference type="Gene3D" id="3.20.20.20">
    <property type="entry name" value="Dihydropteroate synthase-like"/>
    <property type="match status" value="1"/>
</dbReference>
<organism evidence="5 6">
    <name type="scientific">Eubacterium barkeri</name>
    <name type="common">Clostridium barkeri</name>
    <dbReference type="NCBI Taxonomy" id="1528"/>
    <lineage>
        <taxon>Bacteria</taxon>
        <taxon>Bacillati</taxon>
        <taxon>Bacillota</taxon>
        <taxon>Clostridia</taxon>
        <taxon>Eubacteriales</taxon>
        <taxon>Eubacteriaceae</taxon>
        <taxon>Eubacterium</taxon>
    </lineage>
</organism>
<keyword evidence="6" id="KW-1185">Reference proteome</keyword>
<evidence type="ECO:0000256" key="3">
    <source>
        <dbReference type="ARBA" id="ARBA00022679"/>
    </source>
</evidence>
<evidence type="ECO:0000256" key="1">
    <source>
        <dbReference type="ARBA" id="ARBA00010398"/>
    </source>
</evidence>
<keyword evidence="2 5" id="KW-0489">Methyltransferase</keyword>
<dbReference type="PANTHER" id="PTHR45833">
    <property type="entry name" value="METHIONINE SYNTHASE"/>
    <property type="match status" value="1"/>
</dbReference>
<sequence length="269" mass="28949">MIIIGEKINGSIPSMGKAIAARDEEYIRGIAKAQADAGATYIDVCASVGDDIELETMVWLIDLVQEVTDTPISVDSPNAQICIDAMKYCKRPGIINSVSGEGDKMDIVFPAIADTPWEVVALLSDDTGIPKTAGDRLRVFHNIMDRANAAGIDPSRIHIDPLVEMLCTSEDGIAMVVEVITTIKAAYPTIHVTGAVSNISFNLPARKMVNQAFTVLAMNAGMDSGIFDPLNRDLMGMVFATEALLGLDDYCMEYIGAYREGVFGNPPTK</sequence>
<comment type="similarity">
    <text evidence="1">Belongs to the vitamin-B12 dependent methionine synthase family.</text>
</comment>
<dbReference type="InterPro" id="IPR000489">
    <property type="entry name" value="Pterin-binding_dom"/>
</dbReference>
<dbReference type="Pfam" id="PF00809">
    <property type="entry name" value="Pterin_bind"/>
    <property type="match status" value="1"/>
</dbReference>
<evidence type="ECO:0000313" key="5">
    <source>
        <dbReference type="EMBL" id="SDX63391.1"/>
    </source>
</evidence>
<gene>
    <name evidence="5" type="ORF">SAMN04488579_104147</name>
</gene>
<dbReference type="InterPro" id="IPR050554">
    <property type="entry name" value="Met_Synthase/Corrinoid"/>
</dbReference>
<dbReference type="Proteomes" id="UP000199652">
    <property type="component" value="Unassembled WGS sequence"/>
</dbReference>
<dbReference type="InterPro" id="IPR011005">
    <property type="entry name" value="Dihydropteroate_synth-like_sf"/>
</dbReference>
<dbReference type="SUPFAM" id="SSF51717">
    <property type="entry name" value="Dihydropteroate synthetase-like"/>
    <property type="match status" value="1"/>
</dbReference>
<dbReference type="NCBIfam" id="NF005719">
    <property type="entry name" value="PRK07535.1"/>
    <property type="match status" value="1"/>
</dbReference>
<name>A0A1H3DAG1_EUBBA</name>
<protein>
    <submittedName>
        <fullName evidence="5">5-methyltetrahydrofolate--homocysteine methyltransferase</fullName>
    </submittedName>
</protein>
<dbReference type="GO" id="GO:0005829">
    <property type="term" value="C:cytosol"/>
    <property type="evidence" value="ECO:0007669"/>
    <property type="project" value="TreeGrafter"/>
</dbReference>
<dbReference type="EMBL" id="FNOU01000004">
    <property type="protein sequence ID" value="SDX63391.1"/>
    <property type="molecule type" value="Genomic_DNA"/>
</dbReference>
<dbReference type="PROSITE" id="PS50972">
    <property type="entry name" value="PTERIN_BINDING"/>
    <property type="match status" value="1"/>
</dbReference>
<evidence type="ECO:0000259" key="4">
    <source>
        <dbReference type="PROSITE" id="PS50972"/>
    </source>
</evidence>
<proteinExistence type="inferred from homology"/>
<feature type="domain" description="Pterin-binding" evidence="4">
    <location>
        <begin position="1"/>
        <end position="259"/>
    </location>
</feature>
<keyword evidence="3 5" id="KW-0808">Transferase</keyword>
<dbReference type="OrthoDB" id="358252at2"/>
<dbReference type="AlphaFoldDB" id="A0A1H3DAG1"/>
<dbReference type="STRING" id="1528.SAMN04488579_104147"/>
<dbReference type="RefSeq" id="WP_090243780.1">
    <property type="nucleotide sequence ID" value="NZ_FNOU01000004.1"/>
</dbReference>
<evidence type="ECO:0000313" key="6">
    <source>
        <dbReference type="Proteomes" id="UP000199652"/>
    </source>
</evidence>
<dbReference type="GO" id="GO:0032259">
    <property type="term" value="P:methylation"/>
    <property type="evidence" value="ECO:0007669"/>
    <property type="project" value="UniProtKB-KW"/>
</dbReference>
<evidence type="ECO:0000256" key="2">
    <source>
        <dbReference type="ARBA" id="ARBA00022603"/>
    </source>
</evidence>
<dbReference type="GO" id="GO:0008705">
    <property type="term" value="F:methionine synthase activity"/>
    <property type="evidence" value="ECO:0007669"/>
    <property type="project" value="TreeGrafter"/>
</dbReference>
<reference evidence="6" key="1">
    <citation type="submission" date="2016-10" db="EMBL/GenBank/DDBJ databases">
        <authorList>
            <person name="Varghese N."/>
            <person name="Submissions S."/>
        </authorList>
    </citation>
    <scope>NUCLEOTIDE SEQUENCE [LARGE SCALE GENOMIC DNA]</scope>
    <source>
        <strain evidence="6">VPI 5359</strain>
    </source>
</reference>
<accession>A0A1H3DAG1</accession>
<dbReference type="GO" id="GO:0042558">
    <property type="term" value="P:pteridine-containing compound metabolic process"/>
    <property type="evidence" value="ECO:0007669"/>
    <property type="project" value="InterPro"/>
</dbReference>